<name>A0A558H2J4_PAENT</name>
<evidence type="ECO:0000313" key="1">
    <source>
        <dbReference type="EMBL" id="TVU63348.1"/>
    </source>
</evidence>
<evidence type="ECO:0000313" key="2">
    <source>
        <dbReference type="Proteomes" id="UP000316500"/>
    </source>
</evidence>
<gene>
    <name evidence="1" type="ORF">FQP90_10215</name>
</gene>
<dbReference type="Pfam" id="PF20242">
    <property type="entry name" value="Emfourin"/>
    <property type="match status" value="1"/>
</dbReference>
<dbReference type="Proteomes" id="UP000316500">
    <property type="component" value="Unassembled WGS sequence"/>
</dbReference>
<comment type="caution">
    <text evidence="1">The sequence shown here is derived from an EMBL/GenBank/DDBJ whole genome shotgun (WGS) entry which is preliminary data.</text>
</comment>
<reference evidence="1 2" key="1">
    <citation type="submission" date="2019-07" db="EMBL/GenBank/DDBJ databases">
        <title>Diversity of Bacteria from Kongsfjorden, Arctic.</title>
        <authorList>
            <person name="Yu Y."/>
        </authorList>
    </citation>
    <scope>NUCLEOTIDE SEQUENCE [LARGE SCALE GENOMIC DNA]</scope>
    <source>
        <strain evidence="1 2">SM1928</strain>
    </source>
</reference>
<protein>
    <submittedName>
        <fullName evidence="1">Uncharacterized protein</fullName>
    </submittedName>
</protein>
<organism evidence="1 2">
    <name type="scientific">Paenarthrobacter nitroguajacolicus</name>
    <name type="common">Arthrobacter nitroguajacolicus</name>
    <dbReference type="NCBI Taxonomy" id="211146"/>
    <lineage>
        <taxon>Bacteria</taxon>
        <taxon>Bacillati</taxon>
        <taxon>Actinomycetota</taxon>
        <taxon>Actinomycetes</taxon>
        <taxon>Micrococcales</taxon>
        <taxon>Micrococcaceae</taxon>
        <taxon>Paenarthrobacter</taxon>
    </lineage>
</organism>
<dbReference type="RefSeq" id="WP_144649823.1">
    <property type="nucleotide sequence ID" value="NZ_VNFK01000006.1"/>
</dbReference>
<dbReference type="AlphaFoldDB" id="A0A558H2J4"/>
<proteinExistence type="predicted"/>
<accession>A0A558H2J4</accession>
<sequence length="100" mass="11110">MKITVQRSGGIAAMTRVWSVDAVSPDEKERWLPIVEACPWDEAKGQARAANQPDRFMYSIRAGQRRATLPDRAVTGPWQELVECAKAEGAESRGRLGGRR</sequence>
<dbReference type="InterPro" id="IPR049457">
    <property type="entry name" value="Emfourin"/>
</dbReference>
<dbReference type="EMBL" id="VNFK01000006">
    <property type="protein sequence ID" value="TVU63348.1"/>
    <property type="molecule type" value="Genomic_DNA"/>
</dbReference>
<dbReference type="OrthoDB" id="4947318at2"/>